<dbReference type="PANTHER" id="PTHR24320:SF148">
    <property type="entry name" value="NAD(P)-BINDING ROSSMANN-FOLD SUPERFAMILY PROTEIN"/>
    <property type="match status" value="1"/>
</dbReference>
<comment type="caution">
    <text evidence="4">The sequence shown here is derived from an EMBL/GenBank/DDBJ whole genome shotgun (WGS) entry which is preliminary data.</text>
</comment>
<evidence type="ECO:0000313" key="4">
    <source>
        <dbReference type="EMBL" id="MBE9376430.1"/>
    </source>
</evidence>
<comment type="similarity">
    <text evidence="1">Belongs to the short-chain dehydrogenases/reductases (SDR) family.</text>
</comment>
<evidence type="ECO:0000313" key="5">
    <source>
        <dbReference type="Proteomes" id="UP000598360"/>
    </source>
</evidence>
<feature type="region of interest" description="Disordered" evidence="3">
    <location>
        <begin position="154"/>
        <end position="184"/>
    </location>
</feature>
<proteinExistence type="inferred from homology"/>
<evidence type="ECO:0000256" key="1">
    <source>
        <dbReference type="ARBA" id="ARBA00006484"/>
    </source>
</evidence>
<sequence>MSTGPPRAGHWPTPASNQWSALSPELCHEDHRHPRRQQRHRPPGCPNPPRRGQPRRHSGSLPTKGKAALASFGTAANRASFRAADLSTHDGVRDAARRILDEHESLDALIHTTGVLTMQESRTADGLHLFFAVTYLSRYHLTQVLLPALRAAERPTGRHRSTGASPATSISTPRSHSILRSPSD</sequence>
<name>A0A929G194_9PSEU</name>
<protein>
    <submittedName>
        <fullName evidence="4">SDR family NAD(P)-dependent oxidoreductase</fullName>
    </submittedName>
</protein>
<dbReference type="InterPro" id="IPR036291">
    <property type="entry name" value="NAD(P)-bd_dom_sf"/>
</dbReference>
<dbReference type="EMBL" id="JADEYC010000042">
    <property type="protein sequence ID" value="MBE9376430.1"/>
    <property type="molecule type" value="Genomic_DNA"/>
</dbReference>
<evidence type="ECO:0000256" key="2">
    <source>
        <dbReference type="ARBA" id="ARBA00023002"/>
    </source>
</evidence>
<accession>A0A929G194</accession>
<dbReference type="Proteomes" id="UP000598360">
    <property type="component" value="Unassembled WGS sequence"/>
</dbReference>
<gene>
    <name evidence="4" type="ORF">IQ251_18415</name>
</gene>
<feature type="compositionally biased region" description="Basic residues" evidence="3">
    <location>
        <begin position="33"/>
        <end position="42"/>
    </location>
</feature>
<keyword evidence="5" id="KW-1185">Reference proteome</keyword>
<dbReference type="GO" id="GO:0016491">
    <property type="term" value="F:oxidoreductase activity"/>
    <property type="evidence" value="ECO:0007669"/>
    <property type="project" value="UniProtKB-KW"/>
</dbReference>
<keyword evidence="2" id="KW-0560">Oxidoreductase</keyword>
<organism evidence="4 5">
    <name type="scientific">Saccharopolyspora montiporae</name>
    <dbReference type="NCBI Taxonomy" id="2781240"/>
    <lineage>
        <taxon>Bacteria</taxon>
        <taxon>Bacillati</taxon>
        <taxon>Actinomycetota</taxon>
        <taxon>Actinomycetes</taxon>
        <taxon>Pseudonocardiales</taxon>
        <taxon>Pseudonocardiaceae</taxon>
        <taxon>Saccharopolyspora</taxon>
    </lineage>
</organism>
<dbReference type="PANTHER" id="PTHR24320">
    <property type="entry name" value="RETINOL DEHYDROGENASE"/>
    <property type="match status" value="1"/>
</dbReference>
<dbReference type="SUPFAM" id="SSF51735">
    <property type="entry name" value="NAD(P)-binding Rossmann-fold domains"/>
    <property type="match status" value="1"/>
</dbReference>
<reference evidence="4" key="1">
    <citation type="submission" date="2020-10" db="EMBL/GenBank/DDBJ databases">
        <title>Diversity and distribution of actinomycetes associated with coral in the coast of Hainan.</title>
        <authorList>
            <person name="Li F."/>
        </authorList>
    </citation>
    <scope>NUCLEOTIDE SEQUENCE</scope>
    <source>
        <strain evidence="4">HNM0983</strain>
    </source>
</reference>
<feature type="region of interest" description="Disordered" evidence="3">
    <location>
        <begin position="1"/>
        <end position="66"/>
    </location>
</feature>
<dbReference type="AlphaFoldDB" id="A0A929G194"/>
<evidence type="ECO:0000256" key="3">
    <source>
        <dbReference type="SAM" id="MobiDB-lite"/>
    </source>
</evidence>
<dbReference type="Gene3D" id="3.40.50.720">
    <property type="entry name" value="NAD(P)-binding Rossmann-like Domain"/>
    <property type="match status" value="1"/>
</dbReference>
<feature type="compositionally biased region" description="Polar residues" evidence="3">
    <location>
        <begin position="162"/>
        <end position="184"/>
    </location>
</feature>